<evidence type="ECO:0000313" key="2">
    <source>
        <dbReference type="EMBL" id="AIY90294.1"/>
    </source>
</evidence>
<name>A0A0A7GE71_GEOAI</name>
<dbReference type="RefSeq" id="WP_158413820.1">
    <property type="nucleotide sequence ID" value="NZ_CP009552.1"/>
</dbReference>
<proteinExistence type="predicted"/>
<sequence>MDAELLRRVERLEEKLDRILEILEDELTEDEIEELNRMSERMRKGEKVPLDDLL</sequence>
<dbReference type="STRING" id="565033.GACE_2287"/>
<accession>A0A0A7GE71</accession>
<gene>
    <name evidence="2" type="ORF">GACE_2287</name>
</gene>
<reference evidence="2 3" key="1">
    <citation type="journal article" date="2015" name="Appl. Environ. Microbiol.">
        <title>The Geoglobus acetivorans genome: Fe(III) reduction, acetate utilization, autotrophic growth, and degradation of aromatic compounds in a hyperthermophilic archaeon.</title>
        <authorList>
            <person name="Mardanov A.V."/>
            <person name="Slododkina G.B."/>
            <person name="Slobodkin A.I."/>
            <person name="Beletsky A.V."/>
            <person name="Gavrilov S.N."/>
            <person name="Kublanov I.V."/>
            <person name="Bonch-Osmolovskaya E.A."/>
            <person name="Skryabin K.G."/>
            <person name="Ravin N.V."/>
        </authorList>
    </citation>
    <scope>NUCLEOTIDE SEQUENCE [LARGE SCALE GENOMIC DNA]</scope>
    <source>
        <strain evidence="2 3">SBH6</strain>
    </source>
</reference>
<organism evidence="2 3">
    <name type="scientific">Geoglobus acetivorans</name>
    <dbReference type="NCBI Taxonomy" id="565033"/>
    <lineage>
        <taxon>Archaea</taxon>
        <taxon>Methanobacteriati</taxon>
        <taxon>Methanobacteriota</taxon>
        <taxon>Archaeoglobi</taxon>
        <taxon>Archaeoglobales</taxon>
        <taxon>Archaeoglobaceae</taxon>
        <taxon>Geoglobus</taxon>
    </lineage>
</organism>
<keyword evidence="1" id="KW-0175">Coiled coil</keyword>
<dbReference type="GeneID" id="43503140"/>
<dbReference type="KEGG" id="gac:GACE_2287"/>
<dbReference type="Proteomes" id="UP000030624">
    <property type="component" value="Chromosome"/>
</dbReference>
<protein>
    <submittedName>
        <fullName evidence="2">Uncharacterized protein</fullName>
    </submittedName>
</protein>
<dbReference type="AlphaFoldDB" id="A0A0A7GE71"/>
<evidence type="ECO:0000313" key="3">
    <source>
        <dbReference type="Proteomes" id="UP000030624"/>
    </source>
</evidence>
<dbReference type="EMBL" id="CP009552">
    <property type="protein sequence ID" value="AIY90294.1"/>
    <property type="molecule type" value="Genomic_DNA"/>
</dbReference>
<evidence type="ECO:0000256" key="1">
    <source>
        <dbReference type="SAM" id="Coils"/>
    </source>
</evidence>
<dbReference type="HOGENOM" id="CLU_3038898_0_0_2"/>
<feature type="coiled-coil region" evidence="1">
    <location>
        <begin position="2"/>
        <end position="33"/>
    </location>
</feature>